<sequence length="108" mass="11980">MGYWVASAYAGKGIAPTAVALACDYVFQVIGLHRVEICVRPENTKSLRVVEKLGLTEEGVRPAYLHIDGQWRDHRVFRLLADDYPDGVLRNYLVNHLLPGSAVGEDEG</sequence>
<dbReference type="InterPro" id="IPR051531">
    <property type="entry name" value="N-acetyltransferase"/>
</dbReference>
<dbReference type="SUPFAM" id="SSF55729">
    <property type="entry name" value="Acyl-CoA N-acyltransferases (Nat)"/>
    <property type="match status" value="1"/>
</dbReference>
<evidence type="ECO:0000259" key="4">
    <source>
        <dbReference type="PROSITE" id="PS51186"/>
    </source>
</evidence>
<evidence type="ECO:0000256" key="3">
    <source>
        <dbReference type="ARBA" id="ARBA00038502"/>
    </source>
</evidence>
<dbReference type="InterPro" id="IPR016181">
    <property type="entry name" value="Acyl_CoA_acyltransferase"/>
</dbReference>
<protein>
    <recommendedName>
        <fullName evidence="4">N-acetyltransferase domain-containing protein</fullName>
    </recommendedName>
</protein>
<dbReference type="Gene3D" id="3.40.630.30">
    <property type="match status" value="1"/>
</dbReference>
<keyword evidence="6" id="KW-1185">Reference proteome</keyword>
<evidence type="ECO:0000256" key="2">
    <source>
        <dbReference type="ARBA" id="ARBA00023315"/>
    </source>
</evidence>
<dbReference type="InterPro" id="IPR000182">
    <property type="entry name" value="GNAT_dom"/>
</dbReference>
<dbReference type="Pfam" id="PF13302">
    <property type="entry name" value="Acetyltransf_3"/>
    <property type="match status" value="1"/>
</dbReference>
<organism evidence="5 6">
    <name type="scientific">Cutibacterium modestum HL044PA1</name>
    <dbReference type="NCBI Taxonomy" id="765109"/>
    <lineage>
        <taxon>Bacteria</taxon>
        <taxon>Bacillati</taxon>
        <taxon>Actinomycetota</taxon>
        <taxon>Actinomycetes</taxon>
        <taxon>Propionibacteriales</taxon>
        <taxon>Propionibacteriaceae</taxon>
        <taxon>Cutibacterium</taxon>
        <taxon>Cutibacterium modestum</taxon>
    </lineage>
</organism>
<accession>A0ABP2KC31</accession>
<proteinExistence type="inferred from homology"/>
<evidence type="ECO:0000256" key="1">
    <source>
        <dbReference type="ARBA" id="ARBA00022679"/>
    </source>
</evidence>
<dbReference type="Proteomes" id="UP000003179">
    <property type="component" value="Unassembled WGS sequence"/>
</dbReference>
<comment type="similarity">
    <text evidence="3">Belongs to the acetyltransferase family. RimJ subfamily.</text>
</comment>
<reference evidence="5" key="1">
    <citation type="submission" date="2010-08" db="EMBL/GenBank/DDBJ databases">
        <authorList>
            <person name="Weinstock G."/>
            <person name="Sodergren E."/>
            <person name="Clifton S."/>
            <person name="Fulton L."/>
            <person name="Fulton B."/>
            <person name="Courtney L."/>
            <person name="Fronick C."/>
            <person name="Harrison M."/>
            <person name="Strong C."/>
            <person name="Farmer C."/>
            <person name="Delahaunty K."/>
            <person name="Markovic C."/>
            <person name="Hall O."/>
            <person name="Minx P."/>
            <person name="Tomlinson C."/>
            <person name="Mitreva M."/>
            <person name="Hou S."/>
            <person name="Chen J."/>
            <person name="Wollam A."/>
            <person name="Pepin K.H."/>
            <person name="Johnson M."/>
            <person name="Bhonagiri V."/>
            <person name="Zhang X."/>
            <person name="Suruliraj S."/>
            <person name="Warren W."/>
            <person name="Chinwalla A."/>
            <person name="Mardis E.R."/>
            <person name="Wilson R.K."/>
        </authorList>
    </citation>
    <scope>NUCLEOTIDE SEQUENCE [LARGE SCALE GENOMIC DNA]</scope>
    <source>
        <strain evidence="5">HL044PA1</strain>
    </source>
</reference>
<evidence type="ECO:0000313" key="5">
    <source>
        <dbReference type="EMBL" id="EFS92379.1"/>
    </source>
</evidence>
<evidence type="ECO:0000313" key="6">
    <source>
        <dbReference type="Proteomes" id="UP000003179"/>
    </source>
</evidence>
<feature type="domain" description="N-acetyltransferase" evidence="4">
    <location>
        <begin position="1"/>
        <end position="82"/>
    </location>
</feature>
<gene>
    <name evidence="5" type="ORF">HMPREF9607_01465</name>
</gene>
<name>A0ABP2KC31_9ACTN</name>
<keyword evidence="2" id="KW-0012">Acyltransferase</keyword>
<dbReference type="PANTHER" id="PTHR43792">
    <property type="entry name" value="GNAT FAMILY, PUTATIVE (AFU_ORTHOLOGUE AFUA_3G00765)-RELATED-RELATED"/>
    <property type="match status" value="1"/>
</dbReference>
<dbReference type="PANTHER" id="PTHR43792:SF8">
    <property type="entry name" value="[RIBOSOMAL PROTEIN US5]-ALANINE N-ACETYLTRANSFERASE"/>
    <property type="match status" value="1"/>
</dbReference>
<dbReference type="PROSITE" id="PS51186">
    <property type="entry name" value="GNAT"/>
    <property type="match status" value="1"/>
</dbReference>
<comment type="caution">
    <text evidence="5">The sequence shown here is derived from an EMBL/GenBank/DDBJ whole genome shotgun (WGS) entry which is preliminary data.</text>
</comment>
<keyword evidence="1" id="KW-0808">Transferase</keyword>
<dbReference type="EMBL" id="ADZU01000024">
    <property type="protein sequence ID" value="EFS92379.1"/>
    <property type="molecule type" value="Genomic_DNA"/>
</dbReference>